<name>A0A2P2NJ93_RHIMU</name>
<protein>
    <submittedName>
        <fullName evidence="1">Uncharacterized protein</fullName>
    </submittedName>
</protein>
<accession>A0A2P2NJ93</accession>
<organism evidence="1">
    <name type="scientific">Rhizophora mucronata</name>
    <name type="common">Asiatic mangrove</name>
    <dbReference type="NCBI Taxonomy" id="61149"/>
    <lineage>
        <taxon>Eukaryota</taxon>
        <taxon>Viridiplantae</taxon>
        <taxon>Streptophyta</taxon>
        <taxon>Embryophyta</taxon>
        <taxon>Tracheophyta</taxon>
        <taxon>Spermatophyta</taxon>
        <taxon>Magnoliopsida</taxon>
        <taxon>eudicotyledons</taxon>
        <taxon>Gunneridae</taxon>
        <taxon>Pentapetalae</taxon>
        <taxon>rosids</taxon>
        <taxon>fabids</taxon>
        <taxon>Malpighiales</taxon>
        <taxon>Rhizophoraceae</taxon>
        <taxon>Rhizophora</taxon>
    </lineage>
</organism>
<dbReference type="AlphaFoldDB" id="A0A2P2NJ93"/>
<reference evidence="1" key="1">
    <citation type="submission" date="2018-02" db="EMBL/GenBank/DDBJ databases">
        <title>Rhizophora mucronata_Transcriptome.</title>
        <authorList>
            <person name="Meera S.P."/>
            <person name="Sreeshan A."/>
            <person name="Augustine A."/>
        </authorList>
    </citation>
    <scope>NUCLEOTIDE SEQUENCE</scope>
    <source>
        <tissue evidence="1">Leaf</tissue>
    </source>
</reference>
<proteinExistence type="predicted"/>
<dbReference type="EMBL" id="GGEC01062074">
    <property type="protein sequence ID" value="MBX42558.1"/>
    <property type="molecule type" value="Transcribed_RNA"/>
</dbReference>
<sequence>MEKISDNEVSAESLHGPQ</sequence>
<evidence type="ECO:0000313" key="1">
    <source>
        <dbReference type="EMBL" id="MBX42558.1"/>
    </source>
</evidence>